<dbReference type="AlphaFoldDB" id="A0A3S3SQV7"/>
<dbReference type="InterPro" id="IPR013083">
    <property type="entry name" value="Znf_RING/FYVE/PHD"/>
</dbReference>
<dbReference type="GO" id="GO:0061665">
    <property type="term" value="F:SUMO ligase activity"/>
    <property type="evidence" value="ECO:0007669"/>
    <property type="project" value="TreeGrafter"/>
</dbReference>
<feature type="region of interest" description="Disordered" evidence="5">
    <location>
        <begin position="116"/>
        <end position="149"/>
    </location>
</feature>
<feature type="region of interest" description="Disordered" evidence="5">
    <location>
        <begin position="1"/>
        <end position="40"/>
    </location>
</feature>
<dbReference type="EMBL" id="NCKU01000039">
    <property type="protein sequence ID" value="RWS17762.1"/>
    <property type="molecule type" value="Genomic_DNA"/>
</dbReference>
<dbReference type="Proteomes" id="UP000285301">
    <property type="component" value="Unassembled WGS sequence"/>
</dbReference>
<evidence type="ECO:0000256" key="3">
    <source>
        <dbReference type="ARBA" id="ARBA00022833"/>
    </source>
</evidence>
<dbReference type="PANTHER" id="PTHR10782">
    <property type="entry name" value="ZINC FINGER MIZ DOMAIN-CONTAINING PROTEIN"/>
    <property type="match status" value="1"/>
</dbReference>
<dbReference type="Pfam" id="PF02891">
    <property type="entry name" value="zf-MIZ"/>
    <property type="match status" value="1"/>
</dbReference>
<keyword evidence="1" id="KW-0479">Metal-binding</keyword>
<evidence type="ECO:0000256" key="5">
    <source>
        <dbReference type="SAM" id="MobiDB-lite"/>
    </source>
</evidence>
<feature type="region of interest" description="Disordered" evidence="5">
    <location>
        <begin position="934"/>
        <end position="1025"/>
    </location>
</feature>
<feature type="compositionally biased region" description="Basic and acidic residues" evidence="5">
    <location>
        <begin position="835"/>
        <end position="846"/>
    </location>
</feature>
<comment type="caution">
    <text evidence="7">The sequence shown here is derived from an EMBL/GenBank/DDBJ whole genome shotgun (WGS) entry which is preliminary data.</text>
</comment>
<dbReference type="GO" id="GO:0003712">
    <property type="term" value="F:transcription coregulator activity"/>
    <property type="evidence" value="ECO:0007669"/>
    <property type="project" value="TreeGrafter"/>
</dbReference>
<dbReference type="OrthoDB" id="27975at2759"/>
<feature type="compositionally biased region" description="Low complexity" evidence="5">
    <location>
        <begin position="1050"/>
        <end position="1084"/>
    </location>
</feature>
<organism evidence="7 8">
    <name type="scientific">Dinothrombium tinctorium</name>
    <dbReference type="NCBI Taxonomy" id="1965070"/>
    <lineage>
        <taxon>Eukaryota</taxon>
        <taxon>Metazoa</taxon>
        <taxon>Ecdysozoa</taxon>
        <taxon>Arthropoda</taxon>
        <taxon>Chelicerata</taxon>
        <taxon>Arachnida</taxon>
        <taxon>Acari</taxon>
        <taxon>Acariformes</taxon>
        <taxon>Trombidiformes</taxon>
        <taxon>Prostigmata</taxon>
        <taxon>Anystina</taxon>
        <taxon>Parasitengona</taxon>
        <taxon>Trombidioidea</taxon>
        <taxon>Trombidiidae</taxon>
        <taxon>Dinothrombium</taxon>
    </lineage>
</organism>
<gene>
    <name evidence="7" type="ORF">B4U79_09610</name>
</gene>
<feature type="compositionally biased region" description="Polar residues" evidence="5">
    <location>
        <begin position="464"/>
        <end position="480"/>
    </location>
</feature>
<dbReference type="GO" id="GO:0016925">
    <property type="term" value="P:protein sumoylation"/>
    <property type="evidence" value="ECO:0007669"/>
    <property type="project" value="TreeGrafter"/>
</dbReference>
<proteinExistence type="predicted"/>
<keyword evidence="3" id="KW-0862">Zinc</keyword>
<feature type="domain" description="SP-RING-type" evidence="6">
    <location>
        <begin position="730"/>
        <end position="811"/>
    </location>
</feature>
<dbReference type="Pfam" id="PF25527">
    <property type="entry name" value="GBD-like_ZMIZ1_ZMIZ2"/>
    <property type="match status" value="1"/>
</dbReference>
<feature type="compositionally biased region" description="Low complexity" evidence="5">
    <location>
        <begin position="945"/>
        <end position="994"/>
    </location>
</feature>
<accession>A0A3S3SQV7</accession>
<keyword evidence="2 4" id="KW-0863">Zinc-finger</keyword>
<feature type="compositionally biased region" description="Polar residues" evidence="5">
    <location>
        <begin position="489"/>
        <end position="503"/>
    </location>
</feature>
<sequence length="1097" mass="116069">MTANGNMGWVPTGVQSQQGPGPGSGCGPPHQQNGPSPPQLSVVATVWGMTTNSQSGPISHNYPGANSGHHGGGGMVTNSSYGGPITVPHSQGYCPPVPHKNPYHQSSQGMTSGRYAGYGPQGTTGMGPMPVSTGPAPQHGPNDYQSGPGSSALNAATLVAAATATATATARVVAMQERQEAAMNSMNSMNNMNAMSSMNSMNASTMNSINTINSQYGQVKLSALAVPTEPFRLQTGPGSYQSGPNSYAPNQRMNPINSPISNGPMGPMGNQSMTGSNSAMAMSMNPGNGMSSGMSQMNVALGMNGKSMSTGMGNVQMTGPQSAMNGYPGHTISGPGPRGRPSPYPNPQQYMAQKRSYHVNSTYSNGPGPGTMQATSYGPSSQQYNPNNQYPVTQSAMQYNNPGMQPSSMNYTQNMGPMQTQSVKSVPNNGSYVGPGATGMTTGMRAGIRGGHTPNYPTPPHSNASAYGNTSYGNQMNGPSTGYDPTGSGYISSGQYNAQSGPGMNQYNNSRGYHQHSPIPGNPTPPLTPASGLPYGADIKPNFGGPQGQVPMDVKPALPPHKDDELRLTFPVRDGVILPPFRLEHNLAVSNHVFHLKPSVFQTLMTRPDLELQLKCFHHEDKQMNTNWPASVQVSVNATPLTIDRGENKTSHKPLYLKEVCSPERNTIQITVSACCCSHLFLLHLVHRPTVKSVLQGLVRKRLLQAENCIAKIKRNFSNSITATPTPNSDDSGVEQMAIKVSLKCPITFRRITLPARGSDCKHIQCFDLESYLIMNAERGTWRCPCCPKSAVLEGLEVDQYMWGIITSLTNCDVEEVTIDASASWKPVAIKSNSFKDEPDSNHSDNHCLSNGSNKRFKAMSPNSTSMPTSNQWEMGQGLSPYAPLATLPDMQNINSGSPFDFHSSASDFAPLPHIGDNPLDPLAAMEKSLSQHEPFGHENNHNKSPQQSSNSNTANSNPNSSNGTSNSSTTGPQTPHTPHTPHTPNTPGNVGPPSVSATSEHINSDLGDLNFDPAAVIDGEGQGQEGLNLLPENVVDPMELLSYLEPPEVSSSNSAALSTATSSSSSNASNNTTTTSSTSVTTNSSVNDDILALFET</sequence>
<dbReference type="PANTHER" id="PTHR10782:SF4">
    <property type="entry name" value="TONALLI, ISOFORM E"/>
    <property type="match status" value="1"/>
</dbReference>
<evidence type="ECO:0000259" key="6">
    <source>
        <dbReference type="PROSITE" id="PS51044"/>
    </source>
</evidence>
<reference evidence="7 8" key="1">
    <citation type="journal article" date="2018" name="Gigascience">
        <title>Genomes of trombidid mites reveal novel predicted allergens and laterally-transferred genes associated with secondary metabolism.</title>
        <authorList>
            <person name="Dong X."/>
            <person name="Chaisiri K."/>
            <person name="Xia D."/>
            <person name="Armstrong S.D."/>
            <person name="Fang Y."/>
            <person name="Donnelly M.J."/>
            <person name="Kadowaki T."/>
            <person name="McGarry J.W."/>
            <person name="Darby A.C."/>
            <person name="Makepeace B.L."/>
        </authorList>
    </citation>
    <scope>NUCLEOTIDE SEQUENCE [LARGE SCALE GENOMIC DNA]</scope>
    <source>
        <strain evidence="7">UoL-WK</strain>
    </source>
</reference>
<name>A0A3S3SQV7_9ACAR</name>
<keyword evidence="8" id="KW-1185">Reference proteome</keyword>
<evidence type="ECO:0000256" key="1">
    <source>
        <dbReference type="ARBA" id="ARBA00022723"/>
    </source>
</evidence>
<protein>
    <submittedName>
        <fullName evidence="7">Zinc finger MIZ domain-containing protein 1-like protein</fullName>
    </submittedName>
</protein>
<feature type="region of interest" description="Disordered" evidence="5">
    <location>
        <begin position="464"/>
        <end position="503"/>
    </location>
</feature>
<dbReference type="Gene3D" id="3.30.40.10">
    <property type="entry name" value="Zinc/RING finger domain, C3HC4 (zinc finger)"/>
    <property type="match status" value="1"/>
</dbReference>
<evidence type="ECO:0000256" key="4">
    <source>
        <dbReference type="PROSITE-ProRule" id="PRU00452"/>
    </source>
</evidence>
<feature type="region of interest" description="Disordered" evidence="5">
    <location>
        <begin position="1048"/>
        <end position="1084"/>
    </location>
</feature>
<dbReference type="InterPro" id="IPR057847">
    <property type="entry name" value="ZMIZ1/ZMIZ2_GBD-like"/>
</dbReference>
<feature type="region of interest" description="Disordered" evidence="5">
    <location>
        <begin position="835"/>
        <end position="878"/>
    </location>
</feature>
<dbReference type="STRING" id="1965070.A0A3S3SQV7"/>
<dbReference type="GO" id="GO:0006357">
    <property type="term" value="P:regulation of transcription by RNA polymerase II"/>
    <property type="evidence" value="ECO:0007669"/>
    <property type="project" value="TreeGrafter"/>
</dbReference>
<evidence type="ECO:0000313" key="7">
    <source>
        <dbReference type="EMBL" id="RWS17762.1"/>
    </source>
</evidence>
<feature type="compositionally biased region" description="Polar residues" evidence="5">
    <location>
        <begin position="861"/>
        <end position="874"/>
    </location>
</feature>
<dbReference type="GO" id="GO:0000785">
    <property type="term" value="C:chromatin"/>
    <property type="evidence" value="ECO:0007669"/>
    <property type="project" value="TreeGrafter"/>
</dbReference>
<evidence type="ECO:0000313" key="8">
    <source>
        <dbReference type="Proteomes" id="UP000285301"/>
    </source>
</evidence>
<dbReference type="PROSITE" id="PS51044">
    <property type="entry name" value="ZF_SP_RING"/>
    <property type="match status" value="1"/>
</dbReference>
<evidence type="ECO:0000256" key="2">
    <source>
        <dbReference type="ARBA" id="ARBA00022771"/>
    </source>
</evidence>
<dbReference type="InterPro" id="IPR004181">
    <property type="entry name" value="Znf_MIZ"/>
</dbReference>
<dbReference type="GO" id="GO:0008270">
    <property type="term" value="F:zinc ion binding"/>
    <property type="evidence" value="ECO:0007669"/>
    <property type="project" value="UniProtKB-KW"/>
</dbReference>